<protein>
    <submittedName>
        <fullName evidence="2">FeoB-associated Cys-rich membrane protein</fullName>
    </submittedName>
</protein>
<dbReference type="EMBL" id="PYLS01000001">
    <property type="protein sequence ID" value="PST84790.1"/>
    <property type="molecule type" value="Genomic_DNA"/>
</dbReference>
<accession>A0A2T3HQQ3</accession>
<keyword evidence="1" id="KW-1133">Transmembrane helix</keyword>
<keyword evidence="3" id="KW-1185">Reference proteome</keyword>
<name>A0A2T3HQQ3_9SPHI</name>
<organism evidence="2 3">
    <name type="scientific">Pedobacter yulinensis</name>
    <dbReference type="NCBI Taxonomy" id="2126353"/>
    <lineage>
        <taxon>Bacteria</taxon>
        <taxon>Pseudomonadati</taxon>
        <taxon>Bacteroidota</taxon>
        <taxon>Sphingobacteriia</taxon>
        <taxon>Sphingobacteriales</taxon>
        <taxon>Sphingobacteriaceae</taxon>
        <taxon>Pedobacter</taxon>
    </lineage>
</organism>
<keyword evidence="1" id="KW-0472">Membrane</keyword>
<sequence length="53" mass="5909">MDIQKIIVAIIFALALFYIGRMVFRSLRSKEEGCGGNCKCGVDFSSIPPEKKK</sequence>
<gene>
    <name evidence="2" type="ORF">C7T94_01300</name>
</gene>
<keyword evidence="1" id="KW-0812">Transmembrane</keyword>
<evidence type="ECO:0000313" key="2">
    <source>
        <dbReference type="EMBL" id="PST84790.1"/>
    </source>
</evidence>
<feature type="transmembrane region" description="Helical" evidence="1">
    <location>
        <begin position="6"/>
        <end position="24"/>
    </location>
</feature>
<dbReference type="Proteomes" id="UP000240912">
    <property type="component" value="Unassembled WGS sequence"/>
</dbReference>
<evidence type="ECO:0000256" key="1">
    <source>
        <dbReference type="SAM" id="Phobius"/>
    </source>
</evidence>
<proteinExistence type="predicted"/>
<dbReference type="AlphaFoldDB" id="A0A2T3HQQ3"/>
<evidence type="ECO:0000313" key="3">
    <source>
        <dbReference type="Proteomes" id="UP000240912"/>
    </source>
</evidence>
<dbReference type="Pfam" id="PF12669">
    <property type="entry name" value="FeoB_associated"/>
    <property type="match status" value="1"/>
</dbReference>
<dbReference type="RefSeq" id="WP_107212904.1">
    <property type="nucleotide sequence ID" value="NZ_KZ686268.1"/>
</dbReference>
<reference evidence="2 3" key="1">
    <citation type="submission" date="2018-03" db="EMBL/GenBank/DDBJ databases">
        <authorList>
            <person name="Keele B.F."/>
        </authorList>
    </citation>
    <scope>NUCLEOTIDE SEQUENCE [LARGE SCALE GENOMIC DNA]</scope>
    <source>
        <strain evidence="2 3">YL28-9</strain>
    </source>
</reference>
<comment type="caution">
    <text evidence="2">The sequence shown here is derived from an EMBL/GenBank/DDBJ whole genome shotgun (WGS) entry which is preliminary data.</text>
</comment>